<keyword evidence="9" id="KW-1185">Reference proteome</keyword>
<dbReference type="GO" id="GO:0043295">
    <property type="term" value="F:glutathione binding"/>
    <property type="evidence" value="ECO:0007669"/>
    <property type="project" value="TreeGrafter"/>
</dbReference>
<evidence type="ECO:0000259" key="8">
    <source>
        <dbReference type="PROSITE" id="PS50405"/>
    </source>
</evidence>
<evidence type="ECO:0000256" key="7">
    <source>
        <dbReference type="ARBA" id="ARBA00047960"/>
    </source>
</evidence>
<dbReference type="InterPro" id="IPR010987">
    <property type="entry name" value="Glutathione-S-Trfase_C-like"/>
</dbReference>
<dbReference type="InterPro" id="IPR004046">
    <property type="entry name" value="GST_C"/>
</dbReference>
<dbReference type="SUPFAM" id="SSF47616">
    <property type="entry name" value="GST C-terminal domain-like"/>
    <property type="match status" value="1"/>
</dbReference>
<feature type="domain" description="GST C-terminal" evidence="8">
    <location>
        <begin position="67"/>
        <end position="197"/>
    </location>
</feature>
<dbReference type="GeneID" id="111021055"/>
<comment type="subcellular location">
    <subcellularLocation>
        <location evidence="1">Cytoplasm</location>
        <location evidence="1">Cytosol</location>
    </subcellularLocation>
</comment>
<dbReference type="FunFam" id="1.20.1050.10:FF:000004">
    <property type="entry name" value="Glutathione S-transferase F2"/>
    <property type="match status" value="1"/>
</dbReference>
<name>A0A6J1DL28_MOMCH</name>
<dbReference type="AlphaFoldDB" id="A0A6J1DL28"/>
<evidence type="ECO:0000256" key="2">
    <source>
        <dbReference type="ARBA" id="ARBA00010128"/>
    </source>
</evidence>
<reference evidence="10" key="1">
    <citation type="submission" date="2025-08" db="UniProtKB">
        <authorList>
            <consortium name="RefSeq"/>
        </authorList>
    </citation>
    <scope>IDENTIFICATION</scope>
    <source>
        <strain evidence="10">OHB3-1</strain>
    </source>
</reference>
<accession>A0A6J1DL28</accession>
<dbReference type="Gene3D" id="1.20.1050.10">
    <property type="match status" value="1"/>
</dbReference>
<dbReference type="InterPro" id="IPR036282">
    <property type="entry name" value="Glutathione-S-Trfase_C_sf"/>
</dbReference>
<dbReference type="GO" id="GO:0005829">
    <property type="term" value="C:cytosol"/>
    <property type="evidence" value="ECO:0007669"/>
    <property type="project" value="UniProtKB-SubCell"/>
</dbReference>
<proteinExistence type="inferred from homology"/>
<evidence type="ECO:0000256" key="5">
    <source>
        <dbReference type="ARBA" id="ARBA00022575"/>
    </source>
</evidence>
<evidence type="ECO:0000256" key="1">
    <source>
        <dbReference type="ARBA" id="ARBA00004514"/>
    </source>
</evidence>
<organism evidence="9 10">
    <name type="scientific">Momordica charantia</name>
    <name type="common">Bitter gourd</name>
    <name type="synonym">Balsam pear</name>
    <dbReference type="NCBI Taxonomy" id="3673"/>
    <lineage>
        <taxon>Eukaryota</taxon>
        <taxon>Viridiplantae</taxon>
        <taxon>Streptophyta</taxon>
        <taxon>Embryophyta</taxon>
        <taxon>Tracheophyta</taxon>
        <taxon>Spermatophyta</taxon>
        <taxon>Magnoliopsida</taxon>
        <taxon>eudicotyledons</taxon>
        <taxon>Gunneridae</taxon>
        <taxon>Pentapetalae</taxon>
        <taxon>rosids</taxon>
        <taxon>fabids</taxon>
        <taxon>Cucurbitales</taxon>
        <taxon>Cucurbitaceae</taxon>
        <taxon>Momordiceae</taxon>
        <taxon>Momordica</taxon>
    </lineage>
</organism>
<dbReference type="GO" id="GO:0004364">
    <property type="term" value="F:glutathione transferase activity"/>
    <property type="evidence" value="ECO:0007669"/>
    <property type="project" value="UniProtKB-EC"/>
</dbReference>
<dbReference type="EC" id="2.5.1.18" evidence="3"/>
<dbReference type="RefSeq" id="XP_022153586.1">
    <property type="nucleotide sequence ID" value="XM_022297894.1"/>
</dbReference>
<dbReference type="Proteomes" id="UP000504603">
    <property type="component" value="Unplaced"/>
</dbReference>
<dbReference type="PANTHER" id="PTHR43900">
    <property type="entry name" value="GLUTATHIONE S-TRANSFERASE RHO"/>
    <property type="match status" value="1"/>
</dbReference>
<dbReference type="OrthoDB" id="422574at2759"/>
<evidence type="ECO:0000256" key="3">
    <source>
        <dbReference type="ARBA" id="ARBA00012452"/>
    </source>
</evidence>
<evidence type="ECO:0000256" key="6">
    <source>
        <dbReference type="ARBA" id="ARBA00022679"/>
    </source>
</evidence>
<evidence type="ECO:0000313" key="10">
    <source>
        <dbReference type="RefSeq" id="XP_022153586.1"/>
    </source>
</evidence>
<keyword evidence="5" id="KW-0216">Detoxification</keyword>
<evidence type="ECO:0000313" key="9">
    <source>
        <dbReference type="Proteomes" id="UP000504603"/>
    </source>
</evidence>
<protein>
    <recommendedName>
        <fullName evidence="3">glutathione transferase</fullName>
        <ecNumber evidence="3">2.5.1.18</ecNumber>
    </recommendedName>
</protein>
<dbReference type="PANTHER" id="PTHR43900:SF72">
    <property type="entry name" value="GLUTATHIONE S-TRANSFERASE F13"/>
    <property type="match status" value="1"/>
</dbReference>
<dbReference type="KEGG" id="mcha:111021055"/>
<comment type="catalytic activity">
    <reaction evidence="7">
        <text>RX + glutathione = an S-substituted glutathione + a halide anion + H(+)</text>
        <dbReference type="Rhea" id="RHEA:16437"/>
        <dbReference type="ChEBI" id="CHEBI:15378"/>
        <dbReference type="ChEBI" id="CHEBI:16042"/>
        <dbReference type="ChEBI" id="CHEBI:17792"/>
        <dbReference type="ChEBI" id="CHEBI:57925"/>
        <dbReference type="ChEBI" id="CHEBI:90779"/>
        <dbReference type="EC" id="2.5.1.18"/>
    </reaction>
</comment>
<keyword evidence="4" id="KW-0963">Cytoplasm</keyword>
<sequence>MKSKFPSTFSMSTSSLTHTRNLHFWLRILLSIPTPEDGDLLFESRAITSGQVQGTGPDMLLHRPDRTPKEAAIVKLWLEVKSHRYSRAISPIVHQFFAAHLHGRDPDQPLIDQNLWRLGAVLDVYEQRLGATNYLAGHSYTLADLHHLPYTFHFRKTPWAALVYGRPRVRVWWDDISSRAAFLKVAHDMTTSARDYE</sequence>
<comment type="similarity">
    <text evidence="2">Belongs to the GST superfamily. Phi family.</text>
</comment>
<dbReference type="GO" id="GO:0009407">
    <property type="term" value="P:toxin catabolic process"/>
    <property type="evidence" value="ECO:0007669"/>
    <property type="project" value="UniProtKB-ARBA"/>
</dbReference>
<dbReference type="Pfam" id="PF00043">
    <property type="entry name" value="GST_C"/>
    <property type="match status" value="1"/>
</dbReference>
<dbReference type="PROSITE" id="PS50405">
    <property type="entry name" value="GST_CTER"/>
    <property type="match status" value="1"/>
</dbReference>
<evidence type="ECO:0000256" key="4">
    <source>
        <dbReference type="ARBA" id="ARBA00022490"/>
    </source>
</evidence>
<dbReference type="GO" id="GO:0006749">
    <property type="term" value="P:glutathione metabolic process"/>
    <property type="evidence" value="ECO:0007669"/>
    <property type="project" value="TreeGrafter"/>
</dbReference>
<keyword evidence="6" id="KW-0808">Transferase</keyword>
<gene>
    <name evidence="10" type="primary">LOC111021055</name>
</gene>